<dbReference type="GO" id="GO:0008616">
    <property type="term" value="P:tRNA queuosine(34) biosynthetic process"/>
    <property type="evidence" value="ECO:0007669"/>
    <property type="project" value="UniProtKB-UniRule"/>
</dbReference>
<feature type="binding site" evidence="4">
    <location>
        <position position="330"/>
    </location>
    <ligand>
        <name>Zn(2+)</name>
        <dbReference type="ChEBI" id="CHEBI:29105"/>
    </ligand>
</feature>
<evidence type="ECO:0000256" key="2">
    <source>
        <dbReference type="ARBA" id="ARBA00022679"/>
    </source>
</evidence>
<dbReference type="EC" id="2.4.2.29" evidence="4"/>
<dbReference type="PANTHER" id="PTHR46499:SF1">
    <property type="entry name" value="QUEUINE TRNA-RIBOSYLTRANSFERASE"/>
    <property type="match status" value="1"/>
</dbReference>
<feature type="binding site" evidence="4">
    <location>
        <begin position="96"/>
        <end position="100"/>
    </location>
    <ligand>
        <name>substrate</name>
    </ligand>
</feature>
<keyword evidence="4" id="KW-0479">Metal-binding</keyword>
<dbReference type="Pfam" id="PF01702">
    <property type="entry name" value="TGT"/>
    <property type="match status" value="1"/>
</dbReference>
<sequence length="378" mass="42296">MFYLKNQHHSGARRGELTTAHGKIQTPFFMPVATKGAVKTISPLELAVLQKAVDPHTCPIVLSNTYHLYLKPGLEILEFFKGLHNFMNWPHALLTDSGGFQIFSLNKLRKLSADGVEFSSHLDGSKHFLTPEKSLEIQTIIGSDIMMAFDYFPAYPASLAEATDSVNLTTAWAKRCRNFISATPQKNGQNSQLFGIVQGSTYPELRKTSAQEIVDLDFDGYAVGGLAVGETPEEMYAVLESTVPLLPADKPHYLMGVGMPEQILSSVKRGIDMFDCVLPSRNARHGTLFVHQDQDYLVAKDLSTVHYQKINLRAEKFGKSTTALDPHCHCPTCSDHYTQGYLRHLYTVNEPLVAHLATVHNLYFYFQLMKEIRDIIST</sequence>
<evidence type="ECO:0000313" key="6">
    <source>
        <dbReference type="EMBL" id="OGY88390.1"/>
    </source>
</evidence>
<dbReference type="InterPro" id="IPR050076">
    <property type="entry name" value="ArchSynthase1/Queuine_TRR"/>
</dbReference>
<feature type="active site" description="Nucleophile" evidence="4">
    <location>
        <position position="275"/>
    </location>
</feature>
<dbReference type="InterPro" id="IPR004803">
    <property type="entry name" value="TGT"/>
</dbReference>
<evidence type="ECO:0000259" key="5">
    <source>
        <dbReference type="Pfam" id="PF01702"/>
    </source>
</evidence>
<evidence type="ECO:0000256" key="1">
    <source>
        <dbReference type="ARBA" id="ARBA00022676"/>
    </source>
</evidence>
<feature type="binding site" evidence="4">
    <location>
        <position position="198"/>
    </location>
    <ligand>
        <name>substrate</name>
    </ligand>
</feature>
<dbReference type="InterPro" id="IPR002616">
    <property type="entry name" value="tRNA_ribo_trans-like"/>
</dbReference>
<feature type="binding site" evidence="4">
    <location>
        <position position="360"/>
    </location>
    <ligand>
        <name>Zn(2+)</name>
        <dbReference type="ChEBI" id="CHEBI:29105"/>
    </ligand>
</feature>
<proteinExistence type="inferred from homology"/>
<keyword evidence="1 4" id="KW-0328">Glycosyltransferase</keyword>
<keyword evidence="4" id="KW-0862">Zinc</keyword>
<reference evidence="6 7" key="1">
    <citation type="journal article" date="2016" name="Nat. Commun.">
        <title>Thousands of microbial genomes shed light on interconnected biogeochemical processes in an aquifer system.</title>
        <authorList>
            <person name="Anantharaman K."/>
            <person name="Brown C.T."/>
            <person name="Hug L.A."/>
            <person name="Sharon I."/>
            <person name="Castelle C.J."/>
            <person name="Probst A.J."/>
            <person name="Thomas B.C."/>
            <person name="Singh A."/>
            <person name="Wilkins M.J."/>
            <person name="Karaoz U."/>
            <person name="Brodie E.L."/>
            <person name="Williams K.H."/>
            <person name="Hubbard S.S."/>
            <person name="Banfield J.F."/>
        </authorList>
    </citation>
    <scope>NUCLEOTIDE SEQUENCE [LARGE SCALE GENOMIC DNA]</scope>
</reference>
<comment type="catalytic activity">
    <reaction evidence="4">
        <text>7-aminomethyl-7-carbaguanine + guanosine(34) in tRNA = 7-aminomethyl-7-carbaguanosine(34) in tRNA + guanine</text>
        <dbReference type="Rhea" id="RHEA:24104"/>
        <dbReference type="Rhea" id="RHEA-COMP:10341"/>
        <dbReference type="Rhea" id="RHEA-COMP:10342"/>
        <dbReference type="ChEBI" id="CHEBI:16235"/>
        <dbReference type="ChEBI" id="CHEBI:58703"/>
        <dbReference type="ChEBI" id="CHEBI:74269"/>
        <dbReference type="ChEBI" id="CHEBI:82833"/>
        <dbReference type="EC" id="2.4.2.29"/>
    </reaction>
</comment>
<feature type="binding site" evidence="4">
    <location>
        <position position="328"/>
    </location>
    <ligand>
        <name>Zn(2+)</name>
        <dbReference type="ChEBI" id="CHEBI:29105"/>
    </ligand>
</feature>
<keyword evidence="2 4" id="KW-0808">Transferase</keyword>
<keyword evidence="4" id="KW-0671">Queuosine biosynthesis</keyword>
<gene>
    <name evidence="4" type="primary">tgt</name>
    <name evidence="6" type="ORF">A2319_05130</name>
</gene>
<dbReference type="EMBL" id="MHKI01000001">
    <property type="protein sequence ID" value="OGY88390.1"/>
    <property type="molecule type" value="Genomic_DNA"/>
</dbReference>
<evidence type="ECO:0000256" key="3">
    <source>
        <dbReference type="ARBA" id="ARBA00022694"/>
    </source>
</evidence>
<feature type="region of interest" description="RNA binding" evidence="4">
    <location>
        <begin position="256"/>
        <end position="262"/>
    </location>
</feature>
<dbReference type="GO" id="GO:0005737">
    <property type="term" value="C:cytoplasm"/>
    <property type="evidence" value="ECO:0007669"/>
    <property type="project" value="TreeGrafter"/>
</dbReference>
<dbReference type="NCBIfam" id="TIGR00449">
    <property type="entry name" value="tgt_general"/>
    <property type="match status" value="1"/>
</dbReference>
<dbReference type="UniPathway" id="UPA00392"/>
<feature type="binding site" evidence="4">
    <location>
        <position position="333"/>
    </location>
    <ligand>
        <name>Zn(2+)</name>
        <dbReference type="ChEBI" id="CHEBI:29105"/>
    </ligand>
</feature>
<comment type="pathway">
    <text evidence="4">tRNA modification; tRNA-queuosine biosynthesis.</text>
</comment>
<protein>
    <recommendedName>
        <fullName evidence="4">Queuine tRNA-ribosyltransferase</fullName>
        <ecNumber evidence="4">2.4.2.29</ecNumber>
    </recommendedName>
    <alternativeName>
        <fullName evidence="4">Guanine insertion enzyme</fullName>
    </alternativeName>
    <alternativeName>
        <fullName evidence="4">tRNA-guanine transglycosylase</fullName>
    </alternativeName>
</protein>
<comment type="cofactor">
    <cofactor evidence="4">
        <name>Zn(2+)</name>
        <dbReference type="ChEBI" id="CHEBI:29105"/>
    </cofactor>
    <text evidence="4">Binds 1 zinc ion per subunit.</text>
</comment>
<comment type="caution">
    <text evidence="4">Lacks conserved residue(s) required for the propagation of feature annotation.</text>
</comment>
<comment type="function">
    <text evidence="4">Catalyzes the base-exchange of a guanine (G) residue with the queuine precursor 7-aminomethyl-7-deazaguanine (PreQ1) at position 34 (anticodon wobble position) in tRNAs with GU(N) anticodons (tRNA-Asp, -Asn, -His and -Tyr). Catalysis occurs through a double-displacement mechanism. The nucleophile active site attacks the C1' of nucleotide 34 to detach the guanine base from the RNA, forming a covalent enzyme-RNA intermediate. The proton acceptor active site deprotonates the incoming PreQ1, allowing a nucleophilic attack on the C1' of the ribose to form the product. After dissociation, two additional enzymatic reactions on the tRNA convert PreQ1 to queuine (Q), resulting in the hypermodified nucleoside queuosine (7-(((4,5-cis-dihydroxy-2-cyclopenten-1-yl)amino)methyl)-7-deazaguanosine).</text>
</comment>
<dbReference type="NCBIfam" id="TIGR00430">
    <property type="entry name" value="Q_tRNA_tgt"/>
    <property type="match status" value="1"/>
</dbReference>
<dbReference type="Gene3D" id="3.20.20.105">
    <property type="entry name" value="Queuine tRNA-ribosyltransferase-like"/>
    <property type="match status" value="1"/>
</dbReference>
<feature type="binding site" evidence="4">
    <location>
        <position position="225"/>
    </location>
    <ligand>
        <name>substrate</name>
    </ligand>
</feature>
<dbReference type="Proteomes" id="UP000176420">
    <property type="component" value="Unassembled WGS sequence"/>
</dbReference>
<dbReference type="GO" id="GO:0008479">
    <property type="term" value="F:tRNA-guanosine(34) queuine transglycosylase activity"/>
    <property type="evidence" value="ECO:0007669"/>
    <property type="project" value="UniProtKB-UniRule"/>
</dbReference>
<comment type="caution">
    <text evidence="6">The sequence shown here is derived from an EMBL/GenBank/DDBJ whole genome shotgun (WGS) entry which is preliminary data.</text>
</comment>
<feature type="domain" description="tRNA-guanine(15) transglycosylase-like" evidence="5">
    <location>
        <begin position="11"/>
        <end position="377"/>
    </location>
</feature>
<keyword evidence="3 4" id="KW-0819">tRNA processing</keyword>
<comment type="subunit">
    <text evidence="4">Homodimer. Within each dimer, one monomer is responsible for RNA recognition and catalysis, while the other monomer binds to the replacement base PreQ1.</text>
</comment>
<name>A0A1G2BJB9_9BACT</name>
<accession>A0A1G2BJB9</accession>
<evidence type="ECO:0000256" key="4">
    <source>
        <dbReference type="HAMAP-Rule" id="MF_00168"/>
    </source>
</evidence>
<dbReference type="GO" id="GO:0046872">
    <property type="term" value="F:metal ion binding"/>
    <property type="evidence" value="ECO:0007669"/>
    <property type="project" value="UniProtKB-KW"/>
</dbReference>
<comment type="similarity">
    <text evidence="4">Belongs to the queuine tRNA-ribosyltransferase family.</text>
</comment>
<dbReference type="PANTHER" id="PTHR46499">
    <property type="entry name" value="QUEUINE TRNA-RIBOSYLTRANSFERASE"/>
    <property type="match status" value="1"/>
</dbReference>
<dbReference type="HAMAP" id="MF_00168">
    <property type="entry name" value="Q_tRNA_Tgt"/>
    <property type="match status" value="1"/>
</dbReference>
<organism evidence="6 7">
    <name type="scientific">Candidatus Kerfeldbacteria bacterium RIFOXYB2_FULL_38_14</name>
    <dbReference type="NCBI Taxonomy" id="1798547"/>
    <lineage>
        <taxon>Bacteria</taxon>
        <taxon>Candidatus Kerfeldiibacteriota</taxon>
    </lineage>
</organism>
<dbReference type="AlphaFoldDB" id="A0A1G2BJB9"/>
<feature type="active site" description="Proton acceptor" evidence="4">
    <location>
        <position position="96"/>
    </location>
</feature>
<dbReference type="SUPFAM" id="SSF51713">
    <property type="entry name" value="tRNA-guanine transglycosylase"/>
    <property type="match status" value="1"/>
</dbReference>
<dbReference type="InterPro" id="IPR036511">
    <property type="entry name" value="TGT-like_sf"/>
</dbReference>
<feature type="binding site" evidence="4">
    <location>
        <position position="150"/>
    </location>
    <ligand>
        <name>substrate</name>
    </ligand>
</feature>
<evidence type="ECO:0000313" key="7">
    <source>
        <dbReference type="Proteomes" id="UP000176420"/>
    </source>
</evidence>